<dbReference type="EMBL" id="CM001441">
    <property type="protein sequence ID" value="EHQ92092.1"/>
    <property type="molecule type" value="Genomic_DNA"/>
</dbReference>
<evidence type="ECO:0000313" key="3">
    <source>
        <dbReference type="Proteomes" id="UP000005104"/>
    </source>
</evidence>
<feature type="transmembrane region" description="Helical" evidence="1">
    <location>
        <begin position="416"/>
        <end position="435"/>
    </location>
</feature>
<proteinExistence type="predicted"/>
<accession>H5Y0B3</accession>
<gene>
    <name evidence="2" type="ORF">DesyoDRAFT_5160</name>
</gene>
<dbReference type="Proteomes" id="UP000005104">
    <property type="component" value="Chromosome"/>
</dbReference>
<name>H5Y0B3_9FIRM</name>
<feature type="transmembrane region" description="Helical" evidence="1">
    <location>
        <begin position="348"/>
        <end position="366"/>
    </location>
</feature>
<reference evidence="2 3" key="1">
    <citation type="submission" date="2011-11" db="EMBL/GenBank/DDBJ databases">
        <title>The Noncontiguous Finished genome of Desulfosporosinus youngiae DSM 17734.</title>
        <authorList>
            <consortium name="US DOE Joint Genome Institute (JGI-PGF)"/>
            <person name="Lucas S."/>
            <person name="Han J."/>
            <person name="Lapidus A."/>
            <person name="Cheng J.-F."/>
            <person name="Goodwin L."/>
            <person name="Pitluck S."/>
            <person name="Peters L."/>
            <person name="Ovchinnikova G."/>
            <person name="Lu M."/>
            <person name="Land M.L."/>
            <person name="Hauser L."/>
            <person name="Pester M."/>
            <person name="Spring S."/>
            <person name="Ollivier B."/>
            <person name="Rattei T."/>
            <person name="Klenk H.-P."/>
            <person name="Wagner M."/>
            <person name="Loy A."/>
            <person name="Woyke T.J."/>
        </authorList>
    </citation>
    <scope>NUCLEOTIDE SEQUENCE [LARGE SCALE GENOMIC DNA]</scope>
    <source>
        <strain evidence="2 3">DSM 17734</strain>
    </source>
</reference>
<evidence type="ECO:0000256" key="1">
    <source>
        <dbReference type="SAM" id="Phobius"/>
    </source>
</evidence>
<dbReference type="STRING" id="768710.DesyoDRAFT_5160"/>
<organism evidence="2 3">
    <name type="scientific">Desulfosporosinus youngiae DSM 17734</name>
    <dbReference type="NCBI Taxonomy" id="768710"/>
    <lineage>
        <taxon>Bacteria</taxon>
        <taxon>Bacillati</taxon>
        <taxon>Bacillota</taxon>
        <taxon>Clostridia</taxon>
        <taxon>Eubacteriales</taxon>
        <taxon>Desulfitobacteriaceae</taxon>
        <taxon>Desulfosporosinus</taxon>
    </lineage>
</organism>
<keyword evidence="3" id="KW-1185">Reference proteome</keyword>
<dbReference type="HOGENOM" id="CLU_014820_1_0_9"/>
<sequence length="671" mass="73104">MATVSATLRMFDVFSQPLQNITQSLNISISAMNELTNASAQNAQITNLVASAQLRLAFVETGLQDATSGAANAQAELNNHFTAGQEGAKGFISSIRSLLGEYLTFQRLKDLGEATIGGAMEQRKTQDMFIARTGDSEIGTAMFNKFKKEALAAGQDINKSLQSSLSFFSSTQNVDQLTKLNNLTQRLNAFDTSGNGIEGAASVLNEAMSGDITSLGERFNMSKSDIQAFKINELGKSGDIEGFIEAFEHLLEKQKMGQVAFDEMMKSPVKQMEVFTNNMESSFANAGVQALDALAPLIIMLNDAFQEGKFQPFFDGLSAGLTIIVGGVAGIVNGLIWLGGVVQQNWDFIAPILAMVGSALTLWAVSKIPELYRSLCLLANPVWQAVAGWVVLNWQILLVGAVIGLVLYAMVRWGDATVEVIGFIGGLFGIFFGFLFNRFAFLANIVLGFAEFFANVLKDPIYAVQKLFYDLSINSLQYMANLAKGIENLLNYIPGLKVNITSGMDNLLTKLEGKRDSLKSEADVVKLMRFNQVDYGDAFTTGQTIGKKAGNFAVSHVQDAFGALNNAFRPQEPPADSPFNPDSWNQNSNINRVNEVGRIENTVDISSEDIKTMRELAEMKNIQNFVTLTPTANYMHNGDVNNGQNVDTIVTKIKTMLETEIVSSTNGMFPI</sequence>
<evidence type="ECO:0000313" key="2">
    <source>
        <dbReference type="EMBL" id="EHQ92092.1"/>
    </source>
</evidence>
<dbReference type="OrthoDB" id="1677957at2"/>
<feature type="transmembrane region" description="Helical" evidence="1">
    <location>
        <begin position="316"/>
        <end position="336"/>
    </location>
</feature>
<keyword evidence="1" id="KW-0812">Transmembrane</keyword>
<keyword evidence="1" id="KW-0472">Membrane</keyword>
<protein>
    <submittedName>
        <fullName evidence="2">Uncharacterized protein</fullName>
    </submittedName>
</protein>
<feature type="transmembrane region" description="Helical" evidence="1">
    <location>
        <begin position="386"/>
        <end position="409"/>
    </location>
</feature>
<keyword evidence="1" id="KW-1133">Transmembrane helix</keyword>
<dbReference type="eggNOG" id="COG5281">
    <property type="taxonomic scope" value="Bacteria"/>
</dbReference>
<dbReference type="AlphaFoldDB" id="H5Y0B3"/>